<dbReference type="PIRSF" id="PIRSF005917">
    <property type="entry name" value="MTase_YraL"/>
    <property type="match status" value="1"/>
</dbReference>
<keyword evidence="9" id="KW-1185">Reference proteome</keyword>
<dbReference type="Gene3D" id="3.30.950.10">
    <property type="entry name" value="Methyltransferase, Cobalt-precorrin-4 Transmethylase, Domain 2"/>
    <property type="match status" value="1"/>
</dbReference>
<dbReference type="NCBIfam" id="TIGR00096">
    <property type="entry name" value="16S rRNA (cytidine(1402)-2'-O)-methyltransferase"/>
    <property type="match status" value="1"/>
</dbReference>
<keyword evidence="1 6" id="KW-0963">Cytoplasm</keyword>
<protein>
    <recommendedName>
        <fullName evidence="6">Ribosomal RNA small subunit methyltransferase I</fullName>
        <ecNumber evidence="6">2.1.1.198</ecNumber>
    </recommendedName>
    <alternativeName>
        <fullName evidence="6">16S rRNA 2'-O-ribose C1402 methyltransferase</fullName>
    </alternativeName>
    <alternativeName>
        <fullName evidence="6">rRNA (cytidine-2'-O-)-methyltransferase RsmI</fullName>
    </alternativeName>
</protein>
<keyword evidence="4 6" id="KW-0808">Transferase</keyword>
<dbReference type="InterPro" id="IPR014777">
    <property type="entry name" value="4pyrrole_Mease_sub1"/>
</dbReference>
<comment type="function">
    <text evidence="6">Catalyzes the 2'-O-methylation of the ribose of cytidine 1402 (C1402) in 16S rRNA.</text>
</comment>
<comment type="caution">
    <text evidence="8">The sequence shown here is derived from an EMBL/GenBank/DDBJ whole genome shotgun (WGS) entry which is preliminary data.</text>
</comment>
<comment type="catalytic activity">
    <reaction evidence="6">
        <text>cytidine(1402) in 16S rRNA + S-adenosyl-L-methionine = 2'-O-methylcytidine(1402) in 16S rRNA + S-adenosyl-L-homocysteine + H(+)</text>
        <dbReference type="Rhea" id="RHEA:42924"/>
        <dbReference type="Rhea" id="RHEA-COMP:10285"/>
        <dbReference type="Rhea" id="RHEA-COMP:10286"/>
        <dbReference type="ChEBI" id="CHEBI:15378"/>
        <dbReference type="ChEBI" id="CHEBI:57856"/>
        <dbReference type="ChEBI" id="CHEBI:59789"/>
        <dbReference type="ChEBI" id="CHEBI:74495"/>
        <dbReference type="ChEBI" id="CHEBI:82748"/>
        <dbReference type="EC" id="2.1.1.198"/>
    </reaction>
</comment>
<dbReference type="InterPro" id="IPR000878">
    <property type="entry name" value="4pyrrol_Mease"/>
</dbReference>
<dbReference type="PANTHER" id="PTHR46111">
    <property type="entry name" value="RIBOSOMAL RNA SMALL SUBUNIT METHYLTRANSFERASE I"/>
    <property type="match status" value="1"/>
</dbReference>
<evidence type="ECO:0000256" key="2">
    <source>
        <dbReference type="ARBA" id="ARBA00022552"/>
    </source>
</evidence>
<dbReference type="HAMAP" id="MF_01877">
    <property type="entry name" value="16SrRNA_methyltr_I"/>
    <property type="match status" value="1"/>
</dbReference>
<comment type="subcellular location">
    <subcellularLocation>
        <location evidence="6">Cytoplasm</location>
    </subcellularLocation>
</comment>
<accession>A0ABU0NDA7</accession>
<evidence type="ECO:0000256" key="6">
    <source>
        <dbReference type="HAMAP-Rule" id="MF_01877"/>
    </source>
</evidence>
<evidence type="ECO:0000313" key="8">
    <source>
        <dbReference type="EMBL" id="MDQ0567431.1"/>
    </source>
</evidence>
<dbReference type="SUPFAM" id="SSF53790">
    <property type="entry name" value="Tetrapyrrole methylase"/>
    <property type="match status" value="1"/>
</dbReference>
<dbReference type="Proteomes" id="UP001236620">
    <property type="component" value="Unassembled WGS sequence"/>
</dbReference>
<dbReference type="EMBL" id="JAUSWP010000001">
    <property type="protein sequence ID" value="MDQ0567431.1"/>
    <property type="molecule type" value="Genomic_DNA"/>
</dbReference>
<dbReference type="InterPro" id="IPR014776">
    <property type="entry name" value="4pyrrole_Mease_sub2"/>
</dbReference>
<evidence type="ECO:0000313" key="9">
    <source>
        <dbReference type="Proteomes" id="UP001236620"/>
    </source>
</evidence>
<evidence type="ECO:0000256" key="1">
    <source>
        <dbReference type="ARBA" id="ARBA00022490"/>
    </source>
</evidence>
<evidence type="ECO:0000256" key="4">
    <source>
        <dbReference type="ARBA" id="ARBA00022679"/>
    </source>
</evidence>
<name>A0ABU0NDA7_9MOLU</name>
<organism evidence="8 9">
    <name type="scientific">Mycoplasma yeatsii</name>
    <dbReference type="NCBI Taxonomy" id="51365"/>
    <lineage>
        <taxon>Bacteria</taxon>
        <taxon>Bacillati</taxon>
        <taxon>Mycoplasmatota</taxon>
        <taxon>Mollicutes</taxon>
        <taxon>Mycoplasmataceae</taxon>
        <taxon>Mycoplasma</taxon>
    </lineage>
</organism>
<dbReference type="GO" id="GO:0032259">
    <property type="term" value="P:methylation"/>
    <property type="evidence" value="ECO:0007669"/>
    <property type="project" value="UniProtKB-KW"/>
</dbReference>
<gene>
    <name evidence="6" type="primary">rsmI</name>
    <name evidence="8" type="ORF">J2Z63_000052</name>
</gene>
<proteinExistence type="inferred from homology"/>
<dbReference type="CDD" id="cd11648">
    <property type="entry name" value="RsmI"/>
    <property type="match status" value="1"/>
</dbReference>
<comment type="similarity">
    <text evidence="6">Belongs to the methyltransferase superfamily. RsmI family.</text>
</comment>
<dbReference type="RefSeq" id="WP_307443837.1">
    <property type="nucleotide sequence ID" value="NZ_JAUSWP010000001.1"/>
</dbReference>
<dbReference type="InterPro" id="IPR035996">
    <property type="entry name" value="4pyrrol_Methylase_sf"/>
</dbReference>
<keyword evidence="3 6" id="KW-0489">Methyltransferase</keyword>
<dbReference type="EC" id="2.1.1.198" evidence="6"/>
<sequence>MILQKTFKNNKPTIYLITTPIGNLDDINKRSLQTLQDVDFIFCEDTRTSKVLLDKYNISNILISFHMHNEDQRINQIIDLVNQNKNIAIISDAGVPIISDPAGYLINQLRQLNINCNITAIGTGSAYIHALICSGFNSKTNYFYGFIENKNKQSKIKELTNLINKYNDTVISFYESVHRIKQTVECLSEILDPNHKIVIARELTKINEEIVYGSISEINNYVNSDEFISKGEFVIVIDKQNQKLINNDYSDQEIIKLIDEEMNLNDIKLKKACQIISQKTNKSKNELYNMYILNKTS</sequence>
<evidence type="ECO:0000256" key="5">
    <source>
        <dbReference type="ARBA" id="ARBA00022691"/>
    </source>
</evidence>
<dbReference type="Pfam" id="PF00590">
    <property type="entry name" value="TP_methylase"/>
    <property type="match status" value="1"/>
</dbReference>
<evidence type="ECO:0000259" key="7">
    <source>
        <dbReference type="Pfam" id="PF00590"/>
    </source>
</evidence>
<dbReference type="InterPro" id="IPR008189">
    <property type="entry name" value="rRNA_ssu_MeTfrase_I"/>
</dbReference>
<feature type="domain" description="Tetrapyrrole methylase" evidence="7">
    <location>
        <begin position="13"/>
        <end position="218"/>
    </location>
</feature>
<dbReference type="GO" id="GO:0008168">
    <property type="term" value="F:methyltransferase activity"/>
    <property type="evidence" value="ECO:0007669"/>
    <property type="project" value="UniProtKB-KW"/>
</dbReference>
<reference evidence="8" key="1">
    <citation type="submission" date="2023-07" db="EMBL/GenBank/DDBJ databases">
        <title>Genomic Encyclopedia of Type Strains, Phase IV (KMG-IV): sequencing the most valuable type-strain genomes for metagenomic binning, comparative biology and taxonomic classification.</title>
        <authorList>
            <person name="Goeker M."/>
        </authorList>
    </citation>
    <scope>NUCLEOTIDE SEQUENCE [LARGE SCALE GENOMIC DNA]</scope>
    <source>
        <strain evidence="8">DSM 22019</strain>
    </source>
</reference>
<dbReference type="Gene3D" id="3.40.1010.10">
    <property type="entry name" value="Cobalt-precorrin-4 Transmethylase, Domain 1"/>
    <property type="match status" value="1"/>
</dbReference>
<dbReference type="PANTHER" id="PTHR46111:SF1">
    <property type="entry name" value="RIBOSOMAL RNA SMALL SUBUNIT METHYLTRANSFERASE I"/>
    <property type="match status" value="1"/>
</dbReference>
<evidence type="ECO:0000256" key="3">
    <source>
        <dbReference type="ARBA" id="ARBA00022603"/>
    </source>
</evidence>
<keyword evidence="5 6" id="KW-0949">S-adenosyl-L-methionine</keyword>
<keyword evidence="2 6" id="KW-0698">rRNA processing</keyword>